<gene>
    <name evidence="1" type="ORF">ARMSODRAFT_965978</name>
</gene>
<keyword evidence="2" id="KW-1185">Reference proteome</keyword>
<protein>
    <submittedName>
        <fullName evidence="1">Uncharacterized protein</fullName>
    </submittedName>
</protein>
<evidence type="ECO:0000313" key="1">
    <source>
        <dbReference type="EMBL" id="PBK60534.1"/>
    </source>
</evidence>
<evidence type="ECO:0000313" key="2">
    <source>
        <dbReference type="Proteomes" id="UP000218334"/>
    </source>
</evidence>
<name>A0A2H3AUX1_9AGAR</name>
<dbReference type="EMBL" id="KZ293485">
    <property type="protein sequence ID" value="PBK60534.1"/>
    <property type="molecule type" value="Genomic_DNA"/>
</dbReference>
<accession>A0A2H3AUX1</accession>
<sequence length="114" mass="12885">MTPFELIEDDTPRGTKKCLLSKPAVCFSGDHVSDVSKHVHTNEGYTMGALCSPDPYSYNTLNNQQPPSNQSTIIIYHHCRKTGDQFVSSIYMRGVKPIVLRLAELCKRMQMYTT</sequence>
<reference evidence="2" key="1">
    <citation type="journal article" date="2017" name="Nat. Ecol. Evol.">
        <title>Genome expansion and lineage-specific genetic innovations in the forest pathogenic fungi Armillaria.</title>
        <authorList>
            <person name="Sipos G."/>
            <person name="Prasanna A.N."/>
            <person name="Walter M.C."/>
            <person name="O'Connor E."/>
            <person name="Balint B."/>
            <person name="Krizsan K."/>
            <person name="Kiss B."/>
            <person name="Hess J."/>
            <person name="Varga T."/>
            <person name="Slot J."/>
            <person name="Riley R."/>
            <person name="Boka B."/>
            <person name="Rigling D."/>
            <person name="Barry K."/>
            <person name="Lee J."/>
            <person name="Mihaltcheva S."/>
            <person name="LaButti K."/>
            <person name="Lipzen A."/>
            <person name="Waldron R."/>
            <person name="Moloney N.M."/>
            <person name="Sperisen C."/>
            <person name="Kredics L."/>
            <person name="Vagvoelgyi C."/>
            <person name="Patrignani A."/>
            <person name="Fitzpatrick D."/>
            <person name="Nagy I."/>
            <person name="Doyle S."/>
            <person name="Anderson J.B."/>
            <person name="Grigoriev I.V."/>
            <person name="Gueldener U."/>
            <person name="Muensterkoetter M."/>
            <person name="Nagy L.G."/>
        </authorList>
    </citation>
    <scope>NUCLEOTIDE SEQUENCE [LARGE SCALE GENOMIC DNA]</scope>
    <source>
        <strain evidence="2">28-4</strain>
    </source>
</reference>
<organism evidence="1 2">
    <name type="scientific">Armillaria solidipes</name>
    <dbReference type="NCBI Taxonomy" id="1076256"/>
    <lineage>
        <taxon>Eukaryota</taxon>
        <taxon>Fungi</taxon>
        <taxon>Dikarya</taxon>
        <taxon>Basidiomycota</taxon>
        <taxon>Agaricomycotina</taxon>
        <taxon>Agaricomycetes</taxon>
        <taxon>Agaricomycetidae</taxon>
        <taxon>Agaricales</taxon>
        <taxon>Marasmiineae</taxon>
        <taxon>Physalacriaceae</taxon>
        <taxon>Armillaria</taxon>
    </lineage>
</organism>
<proteinExistence type="predicted"/>
<dbReference type="Proteomes" id="UP000218334">
    <property type="component" value="Unassembled WGS sequence"/>
</dbReference>
<feature type="non-terminal residue" evidence="1">
    <location>
        <position position="114"/>
    </location>
</feature>
<dbReference type="AlphaFoldDB" id="A0A2H3AUX1"/>